<feature type="coiled-coil region" evidence="1">
    <location>
        <begin position="406"/>
        <end position="454"/>
    </location>
</feature>
<reference evidence="4" key="1">
    <citation type="submission" date="2018-11" db="EMBL/GenBank/DDBJ databases">
        <authorList>
            <person name="Alioto T."/>
            <person name="Alioto T."/>
        </authorList>
    </citation>
    <scope>NUCLEOTIDE SEQUENCE</scope>
</reference>
<gene>
    <name evidence="4" type="ORF">MGAL_10B074694</name>
</gene>
<proteinExistence type="predicted"/>
<dbReference type="InterPro" id="IPR031981">
    <property type="entry name" value="MIEAP_C"/>
</dbReference>
<dbReference type="EMBL" id="UYJE01009905">
    <property type="protein sequence ID" value="VDI77856.1"/>
    <property type="molecule type" value="Genomic_DNA"/>
</dbReference>
<feature type="compositionally biased region" description="Polar residues" evidence="2">
    <location>
        <begin position="127"/>
        <end position="143"/>
    </location>
</feature>
<comment type="caution">
    <text evidence="4">The sequence shown here is derived from an EMBL/GenBank/DDBJ whole genome shotgun (WGS) entry which is preliminary data.</text>
</comment>
<accession>A0A8B6HDA7</accession>
<keyword evidence="1" id="KW-0175">Coiled coil</keyword>
<evidence type="ECO:0000313" key="4">
    <source>
        <dbReference type="EMBL" id="VDI77856.1"/>
    </source>
</evidence>
<dbReference type="AlphaFoldDB" id="A0A8B6HDA7"/>
<evidence type="ECO:0000256" key="2">
    <source>
        <dbReference type="SAM" id="MobiDB-lite"/>
    </source>
</evidence>
<name>A0A8B6HDA7_MYTGA</name>
<evidence type="ECO:0000313" key="5">
    <source>
        <dbReference type="Proteomes" id="UP000596742"/>
    </source>
</evidence>
<feature type="domain" description="Mitochondria-eating protein C-terminal" evidence="3">
    <location>
        <begin position="479"/>
        <end position="686"/>
    </location>
</feature>
<feature type="region of interest" description="Disordered" evidence="2">
    <location>
        <begin position="101"/>
        <end position="143"/>
    </location>
</feature>
<organism evidence="4 5">
    <name type="scientific">Mytilus galloprovincialis</name>
    <name type="common">Mediterranean mussel</name>
    <dbReference type="NCBI Taxonomy" id="29158"/>
    <lineage>
        <taxon>Eukaryota</taxon>
        <taxon>Metazoa</taxon>
        <taxon>Spiralia</taxon>
        <taxon>Lophotrochozoa</taxon>
        <taxon>Mollusca</taxon>
        <taxon>Bivalvia</taxon>
        <taxon>Autobranchia</taxon>
        <taxon>Pteriomorphia</taxon>
        <taxon>Mytilida</taxon>
        <taxon>Mytiloidea</taxon>
        <taxon>Mytilidae</taxon>
        <taxon>Mytilinae</taxon>
        <taxon>Mytilus</taxon>
    </lineage>
</organism>
<dbReference type="Proteomes" id="UP000596742">
    <property type="component" value="Unassembled WGS sequence"/>
</dbReference>
<evidence type="ECO:0000256" key="1">
    <source>
        <dbReference type="SAM" id="Coils"/>
    </source>
</evidence>
<sequence>MYSTKKSETTPVMKPSKNEPDLGTREMKKILGKIAQIRKNDKSSTFNPGEAVQALDEIHSDLRKFYIAQETLNKVSDILAQKPKPTNPVDSTKPAQNHLKANANVKTGQSSPKPDATSRSRAGATMVTRQNQRDGSSNSNTSRPDILQEIISLIKTKHDLEKGLSGILQTLKPSTDQRTLLANNTPGMSVDSKTVLNEINQILMQTRKQEVESEKDKKETETKMKVLAKTNEKDSKAKQMEIEQLNLDVKEFKEMVKQWRPDIYETATKAFGRNKKGSLLNCLHDLIITEVKGVVEIKEENKRTNEEKVKAEACVAEFIDFVEKKTGRIVEKKSADTLEPNFKEMLKNLKNHIEEHQVELSSLQASVGFVLKTSTDASTYMKQVLRLTTTTERLDLLKYTGIDNKIKTIHMQIQEMTDTYAELKSQEANLRKEIRESQKNIQAKTTECDNLQLRLSKIAGAKLTDGNPSITNLSDPNRPMKLGDKFSELYDNEWTDLLDHFIKKMKGKEDQVIQNIFYILQFCYKACQQKASTKVTEAKEYARKAAAVILMDEKHPEIDKVLEEYTNDNRQLMEARRRSGDQVAALLAKELPKDPAFLKLTKDYKTDKAVIEKIVQTSFFKSCVNICWKMVIQDPPMFLHPGVKKGGTFDKSVYREYTSSGQKVVFTVWPALYLHEGGPLLQKGVVKVE</sequence>
<evidence type="ECO:0000259" key="3">
    <source>
        <dbReference type="Pfam" id="PF16026"/>
    </source>
</evidence>
<feature type="region of interest" description="Disordered" evidence="2">
    <location>
        <begin position="1"/>
        <end position="24"/>
    </location>
</feature>
<keyword evidence="5" id="KW-1185">Reference proteome</keyword>
<protein>
    <recommendedName>
        <fullName evidence="3">Mitochondria-eating protein C-terminal domain-containing protein</fullName>
    </recommendedName>
</protein>
<dbReference type="Pfam" id="PF16026">
    <property type="entry name" value="MIEAP"/>
    <property type="match status" value="1"/>
</dbReference>
<feature type="compositionally biased region" description="Polar residues" evidence="2">
    <location>
        <begin position="104"/>
        <end position="120"/>
    </location>
</feature>
<dbReference type="OrthoDB" id="6096353at2759"/>